<evidence type="ECO:0000256" key="4">
    <source>
        <dbReference type="ARBA" id="ARBA00022898"/>
    </source>
</evidence>
<evidence type="ECO:0000313" key="17">
    <source>
        <dbReference type="EMBL" id="RUO79882.1"/>
    </source>
</evidence>
<reference evidence="17 18" key="1">
    <citation type="journal article" date="2011" name="Front. Microbiol.">
        <title>Genomic signatures of strain selection and enhancement in Bacillus atrophaeus var. globigii, a historical biowarfare simulant.</title>
        <authorList>
            <person name="Gibbons H.S."/>
            <person name="Broomall S.M."/>
            <person name="McNew L.A."/>
            <person name="Daligault H."/>
            <person name="Chapman C."/>
            <person name="Bruce D."/>
            <person name="Karavis M."/>
            <person name="Krepps M."/>
            <person name="McGregor P.A."/>
            <person name="Hong C."/>
            <person name="Park K.H."/>
            <person name="Akmal A."/>
            <person name="Feldman A."/>
            <person name="Lin J.S."/>
            <person name="Chang W.E."/>
            <person name="Higgs B.W."/>
            <person name="Demirev P."/>
            <person name="Lindquist J."/>
            <person name="Liem A."/>
            <person name="Fochler E."/>
            <person name="Read T.D."/>
            <person name="Tapia R."/>
            <person name="Johnson S."/>
            <person name="Bishop-Lilly K.A."/>
            <person name="Detter C."/>
            <person name="Han C."/>
            <person name="Sozhamannan S."/>
            <person name="Rosenzweig C.N."/>
            <person name="Skowronski E.W."/>
        </authorList>
    </citation>
    <scope>NUCLEOTIDE SEQUENCE [LARGE SCALE GENOMIC DNA]</scope>
    <source>
        <strain evidence="17 18">CC-PW-9</strain>
    </source>
</reference>
<feature type="binding site" evidence="12">
    <location>
        <position position="317"/>
    </location>
    <ligand>
        <name>substrate</name>
    </ligand>
</feature>
<comment type="function">
    <text evidence="12">Specifically catalyzes the decarboxylation of meso-diaminopimelate (meso-DAP) to L-lysine.</text>
</comment>
<feature type="active site" description="Proton donor" evidence="13">
    <location>
        <position position="343"/>
    </location>
</feature>
<comment type="similarity">
    <text evidence="9 12">Belongs to the Orn/Lys/Arg decarboxylase class-II family. LysA subfamily.</text>
</comment>
<dbReference type="PRINTS" id="PR01181">
    <property type="entry name" value="DAPDCRBXLASE"/>
</dbReference>
<dbReference type="Pfam" id="PF02784">
    <property type="entry name" value="Orn_Arg_deC_N"/>
    <property type="match status" value="1"/>
</dbReference>
<dbReference type="GO" id="GO:0009089">
    <property type="term" value="P:lysine biosynthetic process via diaminopimelate"/>
    <property type="evidence" value="ECO:0007669"/>
    <property type="project" value="UniProtKB-UniRule"/>
</dbReference>
<organism evidence="17 18">
    <name type="scientific">Idiomarina tyrosinivorans</name>
    <dbReference type="NCBI Taxonomy" id="1445662"/>
    <lineage>
        <taxon>Bacteria</taxon>
        <taxon>Pseudomonadati</taxon>
        <taxon>Pseudomonadota</taxon>
        <taxon>Gammaproteobacteria</taxon>
        <taxon>Alteromonadales</taxon>
        <taxon>Idiomarinaceae</taxon>
        <taxon>Idiomarina</taxon>
    </lineage>
</organism>
<evidence type="ECO:0000256" key="11">
    <source>
        <dbReference type="ARBA" id="ARBA00074972"/>
    </source>
</evidence>
<feature type="domain" description="Orn/DAP/Arg decarboxylase 2 N-terminal" evidence="16">
    <location>
        <begin position="36"/>
        <end position="281"/>
    </location>
</feature>
<dbReference type="Gene3D" id="2.40.37.10">
    <property type="entry name" value="Lyase, Ornithine Decarboxylase, Chain A, domain 1"/>
    <property type="match status" value="1"/>
</dbReference>
<keyword evidence="5 12" id="KW-0457">Lysine biosynthesis</keyword>
<feature type="binding site" evidence="12">
    <location>
        <position position="344"/>
    </location>
    <ligand>
        <name>substrate</name>
    </ligand>
</feature>
<evidence type="ECO:0000256" key="13">
    <source>
        <dbReference type="PIRSR" id="PIRSR600183-50"/>
    </source>
</evidence>
<evidence type="ECO:0000256" key="9">
    <source>
        <dbReference type="ARBA" id="ARBA00060983"/>
    </source>
</evidence>
<evidence type="ECO:0000313" key="18">
    <source>
        <dbReference type="Proteomes" id="UP000287996"/>
    </source>
</evidence>
<dbReference type="Gene3D" id="3.20.20.10">
    <property type="entry name" value="Alanine racemase"/>
    <property type="match status" value="1"/>
</dbReference>
<feature type="binding site" evidence="12">
    <location>
        <position position="371"/>
    </location>
    <ligand>
        <name>substrate</name>
    </ligand>
</feature>
<dbReference type="FunFam" id="2.40.37.10:FF:000003">
    <property type="entry name" value="Diaminopimelate decarboxylase"/>
    <property type="match status" value="1"/>
</dbReference>
<comment type="catalytic activity">
    <reaction evidence="7 12 14">
        <text>meso-2,6-diaminopimelate + H(+) = L-lysine + CO2</text>
        <dbReference type="Rhea" id="RHEA:15101"/>
        <dbReference type="ChEBI" id="CHEBI:15378"/>
        <dbReference type="ChEBI" id="CHEBI:16526"/>
        <dbReference type="ChEBI" id="CHEBI:32551"/>
        <dbReference type="ChEBI" id="CHEBI:57791"/>
        <dbReference type="EC" id="4.1.1.20"/>
    </reaction>
</comment>
<evidence type="ECO:0000256" key="12">
    <source>
        <dbReference type="HAMAP-Rule" id="MF_02120"/>
    </source>
</evidence>
<evidence type="ECO:0000256" key="8">
    <source>
        <dbReference type="ARBA" id="ARBA00060643"/>
    </source>
</evidence>
<dbReference type="SUPFAM" id="SSF51419">
    <property type="entry name" value="PLP-binding barrel"/>
    <property type="match status" value="1"/>
</dbReference>
<keyword evidence="6 12" id="KW-0456">Lyase</keyword>
<comment type="caution">
    <text evidence="17">The sequence shown here is derived from an EMBL/GenBank/DDBJ whole genome shotgun (WGS) entry which is preliminary data.</text>
</comment>
<feature type="modified residue" description="N6-(pyridoxal phosphate)lysine" evidence="12 13">
    <location>
        <position position="60"/>
    </location>
</feature>
<comment type="pathway">
    <text evidence="8 12 14">Amino-acid biosynthesis; L-lysine biosynthesis via DAP pathway; L-lysine from DL-2,6-diaminopimelate: step 1/1.</text>
</comment>
<comment type="cofactor">
    <cofactor evidence="1 12 13 14">
        <name>pyridoxal 5'-phosphate</name>
        <dbReference type="ChEBI" id="CHEBI:597326"/>
    </cofactor>
</comment>
<dbReference type="EMBL" id="PIQH01000007">
    <property type="protein sequence ID" value="RUO79882.1"/>
    <property type="molecule type" value="Genomic_DNA"/>
</dbReference>
<evidence type="ECO:0000256" key="14">
    <source>
        <dbReference type="RuleBase" id="RU003738"/>
    </source>
</evidence>
<evidence type="ECO:0000256" key="6">
    <source>
        <dbReference type="ARBA" id="ARBA00023239"/>
    </source>
</evidence>
<keyword evidence="4 12" id="KW-0663">Pyridoxal phosphate</keyword>
<proteinExistence type="inferred from homology"/>
<keyword evidence="3 12" id="KW-0210">Decarboxylase</keyword>
<dbReference type="InterPro" id="IPR022644">
    <property type="entry name" value="De-COase2_N"/>
</dbReference>
<evidence type="ECO:0000256" key="1">
    <source>
        <dbReference type="ARBA" id="ARBA00001933"/>
    </source>
</evidence>
<dbReference type="PRINTS" id="PR01179">
    <property type="entry name" value="ODADCRBXLASE"/>
</dbReference>
<keyword evidence="18" id="KW-1185">Reference proteome</keyword>
<feature type="binding site" evidence="12">
    <location>
        <position position="277"/>
    </location>
    <ligand>
        <name>substrate</name>
    </ligand>
</feature>
<dbReference type="GO" id="GO:0030170">
    <property type="term" value="F:pyridoxal phosphate binding"/>
    <property type="evidence" value="ECO:0007669"/>
    <property type="project" value="UniProtKB-UniRule"/>
</dbReference>
<evidence type="ECO:0000259" key="16">
    <source>
        <dbReference type="Pfam" id="PF02784"/>
    </source>
</evidence>
<dbReference type="GO" id="GO:0008836">
    <property type="term" value="F:diaminopimelate decarboxylase activity"/>
    <property type="evidence" value="ECO:0007669"/>
    <property type="project" value="UniProtKB-UniRule"/>
</dbReference>
<feature type="binding site" evidence="12">
    <location>
        <position position="371"/>
    </location>
    <ligand>
        <name>pyridoxal 5'-phosphate</name>
        <dbReference type="ChEBI" id="CHEBI:597326"/>
    </ligand>
</feature>
<dbReference type="InterPro" id="IPR022653">
    <property type="entry name" value="De-COase2_pyr-phos_BS"/>
</dbReference>
<dbReference type="InterPro" id="IPR022643">
    <property type="entry name" value="De-COase2_C"/>
</dbReference>
<dbReference type="FunFam" id="3.20.20.10:FF:000003">
    <property type="entry name" value="Diaminopimelate decarboxylase"/>
    <property type="match status" value="1"/>
</dbReference>
<dbReference type="Proteomes" id="UP000287996">
    <property type="component" value="Unassembled WGS sequence"/>
</dbReference>
<dbReference type="InterPro" id="IPR009006">
    <property type="entry name" value="Ala_racemase/Decarboxylase_C"/>
</dbReference>
<dbReference type="AlphaFoldDB" id="A0A432ZPV5"/>
<dbReference type="PANTHER" id="PTHR43727:SF2">
    <property type="entry name" value="GROUP IV DECARBOXYLASE"/>
    <property type="match status" value="1"/>
</dbReference>
<evidence type="ECO:0000256" key="3">
    <source>
        <dbReference type="ARBA" id="ARBA00022793"/>
    </source>
</evidence>
<evidence type="ECO:0000256" key="7">
    <source>
        <dbReference type="ARBA" id="ARBA00050464"/>
    </source>
</evidence>
<comment type="subunit">
    <text evidence="12">Homodimer.</text>
</comment>
<dbReference type="InterPro" id="IPR002986">
    <property type="entry name" value="DAP_deCOOHase_LysA"/>
</dbReference>
<feature type="binding site" evidence="12">
    <location>
        <position position="313"/>
    </location>
    <ligand>
        <name>substrate</name>
    </ligand>
</feature>
<dbReference type="SUPFAM" id="SSF50621">
    <property type="entry name" value="Alanine racemase C-terminal domain-like"/>
    <property type="match status" value="1"/>
</dbReference>
<dbReference type="InterPro" id="IPR000183">
    <property type="entry name" value="Orn/DAP/Arg_de-COase"/>
</dbReference>
<keyword evidence="2 12" id="KW-0028">Amino-acid biosynthesis</keyword>
<feature type="domain" description="Orn/DAP/Arg decarboxylase 2 C-terminal" evidence="15">
    <location>
        <begin position="31"/>
        <end position="369"/>
    </location>
</feature>
<dbReference type="HAMAP" id="MF_02120">
    <property type="entry name" value="LysA"/>
    <property type="match status" value="1"/>
</dbReference>
<protein>
    <recommendedName>
        <fullName evidence="11 12">Diaminopimelate decarboxylase</fullName>
        <shortName evidence="12">DAP decarboxylase</shortName>
        <shortName evidence="12">DAPDC</shortName>
        <ecNumber evidence="10 12">4.1.1.20</ecNumber>
    </recommendedName>
</protein>
<feature type="binding site" evidence="12">
    <location>
        <position position="239"/>
    </location>
    <ligand>
        <name>pyridoxal 5'-phosphate</name>
        <dbReference type="ChEBI" id="CHEBI:597326"/>
    </ligand>
</feature>
<gene>
    <name evidence="12 17" type="primary">lysA</name>
    <name evidence="17" type="ORF">CWI84_07935</name>
</gene>
<dbReference type="Pfam" id="PF00278">
    <property type="entry name" value="Orn_DAP_Arg_deC"/>
    <property type="match status" value="1"/>
</dbReference>
<name>A0A432ZPV5_9GAMM</name>
<evidence type="ECO:0000256" key="2">
    <source>
        <dbReference type="ARBA" id="ARBA00022605"/>
    </source>
</evidence>
<dbReference type="EC" id="4.1.1.20" evidence="10 12"/>
<sequence>MNRVCHYRDGVLWLDDFRARDLAQQFQTPLYVYSEQTIIDRWLRFADAWPAPHRICYAVKANSHIAILQLMARLGAGFDIVSQGELERVLAAGAEPATVVFSGVAKSAEEIRRALSVGIGCFNVESQQELQRIEAIASDMGKVANVSIRINPNVDAGTHPYISTGLKTNKFGIDYELADAVFDYAAQSPTLNLQGIDCHIGSQITEPAPFLDAAKRMFAWVDKLAKRGIAISHLDLGGGFGVPYHDEAAFPTAEYLQGLLGLAKDYPQLTLMLEPGRSLVAEAGVLLTRVEYVKHSTEKRFAIVDAGMNDLLRPALYQAYHAILPEREEQQLGQVTDIVGPVCETGDFLAHARHLAVAPGDLIAVANAGAYGMSMSSNYNSRRRPAEVLLQGQQAKLITAREQYSQLWQREQLVYTMQSDEGEA</sequence>
<dbReference type="CDD" id="cd06828">
    <property type="entry name" value="PLPDE_III_DapDC"/>
    <property type="match status" value="1"/>
</dbReference>
<evidence type="ECO:0000256" key="5">
    <source>
        <dbReference type="ARBA" id="ARBA00023154"/>
    </source>
</evidence>
<dbReference type="RefSeq" id="WP_126842057.1">
    <property type="nucleotide sequence ID" value="NZ_PIQH01000007.1"/>
</dbReference>
<accession>A0A432ZPV5</accession>
<dbReference type="UniPathway" id="UPA00034">
    <property type="reaction ID" value="UER00027"/>
</dbReference>
<evidence type="ECO:0000256" key="10">
    <source>
        <dbReference type="ARBA" id="ARBA00066427"/>
    </source>
</evidence>
<dbReference type="PANTHER" id="PTHR43727">
    <property type="entry name" value="DIAMINOPIMELATE DECARBOXYLASE"/>
    <property type="match status" value="1"/>
</dbReference>
<dbReference type="PROSITE" id="PS00878">
    <property type="entry name" value="ODR_DC_2_1"/>
    <property type="match status" value="1"/>
</dbReference>
<dbReference type="NCBIfam" id="TIGR01048">
    <property type="entry name" value="lysA"/>
    <property type="match status" value="1"/>
</dbReference>
<dbReference type="OrthoDB" id="9802241at2"/>
<evidence type="ECO:0000259" key="15">
    <source>
        <dbReference type="Pfam" id="PF00278"/>
    </source>
</evidence>
<dbReference type="InterPro" id="IPR029066">
    <property type="entry name" value="PLP-binding_barrel"/>
</dbReference>
<feature type="binding site" evidence="12">
    <location>
        <begin position="274"/>
        <end position="277"/>
    </location>
    <ligand>
        <name>pyridoxal 5'-phosphate</name>
        <dbReference type="ChEBI" id="CHEBI:597326"/>
    </ligand>
</feature>